<dbReference type="PANTHER" id="PTHR47683">
    <property type="entry name" value="PSEUDOURIDINE SYNTHASE FAMILY PROTEIN-RELATED"/>
    <property type="match status" value="1"/>
</dbReference>
<dbReference type="InterPro" id="IPR006145">
    <property type="entry name" value="PsdUridine_synth_RsuA/RluA"/>
</dbReference>
<feature type="domain" description="Pseudouridine synthase RsuA/RluA-like" evidence="4">
    <location>
        <begin position="6"/>
        <end position="160"/>
    </location>
</feature>
<name>A0A1I7ND87_9BACT</name>
<dbReference type="PROSITE" id="PS01149">
    <property type="entry name" value="PSI_RSU"/>
    <property type="match status" value="1"/>
</dbReference>
<dbReference type="InterPro" id="IPR018496">
    <property type="entry name" value="PsdUridine_synth_RsuA/RluB_CS"/>
</dbReference>
<reference evidence="6" key="1">
    <citation type="submission" date="2016-10" db="EMBL/GenBank/DDBJ databases">
        <authorList>
            <person name="Varghese N."/>
            <person name="Submissions S."/>
        </authorList>
    </citation>
    <scope>NUCLEOTIDE SEQUENCE [LARGE SCALE GENOMIC DNA]</scope>
    <source>
        <strain evidence="6">DSM 14807</strain>
    </source>
</reference>
<dbReference type="InterPro" id="IPR020103">
    <property type="entry name" value="PsdUridine_synth_cat_dom_sf"/>
</dbReference>
<dbReference type="STRING" id="1393122.SAMN05660895_1372"/>
<evidence type="ECO:0000259" key="4">
    <source>
        <dbReference type="Pfam" id="PF00849"/>
    </source>
</evidence>
<gene>
    <name evidence="5" type="ORF">SAMN05660895_1372</name>
</gene>
<dbReference type="EC" id="5.4.99.-" evidence="3"/>
<dbReference type="GO" id="GO:0140098">
    <property type="term" value="F:catalytic activity, acting on RNA"/>
    <property type="evidence" value="ECO:0007669"/>
    <property type="project" value="UniProtKB-ARBA"/>
</dbReference>
<dbReference type="GO" id="GO:0006364">
    <property type="term" value="P:rRNA processing"/>
    <property type="evidence" value="ECO:0007669"/>
    <property type="project" value="UniProtKB-ARBA"/>
</dbReference>
<dbReference type="InterPro" id="IPR000748">
    <property type="entry name" value="PsdUridine_synth_RsuA/RluB/E/F"/>
</dbReference>
<proteinExistence type="inferred from homology"/>
<sequence>MSTQLKYYILYKPYRVLCQFSSSPGKLTLADVLQVSKDVYPVGRLDYESEGLLLLTNDKRLHTQLLHPSFAHPRAYWVQVEGQITPEAVEPLYAGIHIRIKRKTYHTLPLPPGAIQLLKEPPAVPERQPPIRYRKHVPTSWISIRLHEGKYHQIRKMTAAIGFPTLRLIRYAIGELQLGSLLPGEYREISEEQAWQALRR</sequence>
<evidence type="ECO:0000256" key="1">
    <source>
        <dbReference type="ARBA" id="ARBA00008348"/>
    </source>
</evidence>
<dbReference type="InterPro" id="IPR050343">
    <property type="entry name" value="RsuA_PseudoU_synthase"/>
</dbReference>
<keyword evidence="6" id="KW-1185">Reference proteome</keyword>
<dbReference type="GO" id="GO:0001522">
    <property type="term" value="P:pseudouridine synthesis"/>
    <property type="evidence" value="ECO:0007669"/>
    <property type="project" value="InterPro"/>
</dbReference>
<dbReference type="InterPro" id="IPR020094">
    <property type="entry name" value="TruA/RsuA/RluB/E/F_N"/>
</dbReference>
<evidence type="ECO:0000313" key="6">
    <source>
        <dbReference type="Proteomes" id="UP000199537"/>
    </source>
</evidence>
<dbReference type="Proteomes" id="UP000199537">
    <property type="component" value="Unassembled WGS sequence"/>
</dbReference>
<dbReference type="AlphaFoldDB" id="A0A1I7ND87"/>
<comment type="similarity">
    <text evidence="1 3">Belongs to the pseudouridine synthase RsuA family.</text>
</comment>
<protein>
    <recommendedName>
        <fullName evidence="3">Pseudouridine synthase</fullName>
        <ecNumber evidence="3">5.4.99.-</ecNumber>
    </recommendedName>
</protein>
<evidence type="ECO:0000256" key="2">
    <source>
        <dbReference type="ARBA" id="ARBA00023235"/>
    </source>
</evidence>
<dbReference type="SUPFAM" id="SSF55120">
    <property type="entry name" value="Pseudouridine synthase"/>
    <property type="match status" value="1"/>
</dbReference>
<evidence type="ECO:0000313" key="5">
    <source>
        <dbReference type="EMBL" id="SFV32523.1"/>
    </source>
</evidence>
<dbReference type="Gene3D" id="3.30.70.580">
    <property type="entry name" value="Pseudouridine synthase I, catalytic domain, N-terminal subdomain"/>
    <property type="match status" value="1"/>
</dbReference>
<dbReference type="InterPro" id="IPR042092">
    <property type="entry name" value="PsdUridine_s_RsuA/RluB/E/F_cat"/>
</dbReference>
<dbReference type="NCBIfam" id="TIGR00093">
    <property type="entry name" value="pseudouridine synthase"/>
    <property type="match status" value="1"/>
</dbReference>
<dbReference type="EMBL" id="FPCJ01000001">
    <property type="protein sequence ID" value="SFV32523.1"/>
    <property type="molecule type" value="Genomic_DNA"/>
</dbReference>
<dbReference type="GO" id="GO:0009982">
    <property type="term" value="F:pseudouridine synthase activity"/>
    <property type="evidence" value="ECO:0007669"/>
    <property type="project" value="InterPro"/>
</dbReference>
<keyword evidence="2 3" id="KW-0413">Isomerase</keyword>
<dbReference type="PANTHER" id="PTHR47683:SF2">
    <property type="entry name" value="RNA-BINDING S4 DOMAIN-CONTAINING PROTEIN"/>
    <property type="match status" value="1"/>
</dbReference>
<dbReference type="RefSeq" id="WP_092459216.1">
    <property type="nucleotide sequence ID" value="NZ_FPCJ01000001.1"/>
</dbReference>
<organism evidence="5 6">
    <name type="scientific">Thermoflavifilum thermophilum</name>
    <dbReference type="NCBI Taxonomy" id="1393122"/>
    <lineage>
        <taxon>Bacteria</taxon>
        <taxon>Pseudomonadati</taxon>
        <taxon>Bacteroidota</taxon>
        <taxon>Chitinophagia</taxon>
        <taxon>Chitinophagales</taxon>
        <taxon>Chitinophagaceae</taxon>
        <taxon>Thermoflavifilum</taxon>
    </lineage>
</organism>
<dbReference type="Gene3D" id="3.30.70.1560">
    <property type="entry name" value="Alpha-L RNA-binding motif"/>
    <property type="match status" value="1"/>
</dbReference>
<dbReference type="GO" id="GO:0003723">
    <property type="term" value="F:RNA binding"/>
    <property type="evidence" value="ECO:0007669"/>
    <property type="project" value="InterPro"/>
</dbReference>
<accession>A0A1I7ND87</accession>
<dbReference type="OrthoDB" id="1012272at2"/>
<dbReference type="Pfam" id="PF00849">
    <property type="entry name" value="PseudoU_synth_2"/>
    <property type="match status" value="1"/>
</dbReference>
<evidence type="ECO:0000256" key="3">
    <source>
        <dbReference type="RuleBase" id="RU003887"/>
    </source>
</evidence>